<evidence type="ECO:0000256" key="3">
    <source>
        <dbReference type="ARBA" id="ARBA00022723"/>
    </source>
</evidence>
<keyword evidence="4" id="KW-0677">Repeat</keyword>
<comment type="similarity">
    <text evidence="2">Belongs to the krueppel C2H2-type zinc-finger protein family.</text>
</comment>
<dbReference type="SMART" id="SM00692">
    <property type="entry name" value="DM3"/>
    <property type="match status" value="1"/>
</dbReference>
<evidence type="ECO:0000259" key="14">
    <source>
        <dbReference type="PROSITE" id="PS50157"/>
    </source>
</evidence>
<dbReference type="SUPFAM" id="SSF57716">
    <property type="entry name" value="Glucocorticoid receptor-like (DNA-binding domain)"/>
    <property type="match status" value="1"/>
</dbReference>
<evidence type="ECO:0000256" key="7">
    <source>
        <dbReference type="ARBA" id="ARBA00023015"/>
    </source>
</evidence>
<dbReference type="Proteomes" id="UP001159042">
    <property type="component" value="Unassembled WGS sequence"/>
</dbReference>
<feature type="domain" description="THAP-type" evidence="15">
    <location>
        <begin position="1"/>
        <end position="81"/>
    </location>
</feature>
<evidence type="ECO:0000256" key="9">
    <source>
        <dbReference type="ARBA" id="ARBA00023163"/>
    </source>
</evidence>
<evidence type="ECO:0000256" key="8">
    <source>
        <dbReference type="ARBA" id="ARBA00023125"/>
    </source>
</evidence>
<dbReference type="AlphaFoldDB" id="A0AAV8WH03"/>
<feature type="coiled-coil region" evidence="13">
    <location>
        <begin position="134"/>
        <end position="168"/>
    </location>
</feature>
<dbReference type="InterPro" id="IPR013087">
    <property type="entry name" value="Znf_C2H2_type"/>
</dbReference>
<evidence type="ECO:0000259" key="15">
    <source>
        <dbReference type="PROSITE" id="PS50950"/>
    </source>
</evidence>
<dbReference type="Pfam" id="PF00096">
    <property type="entry name" value="zf-C2H2"/>
    <property type="match status" value="4"/>
</dbReference>
<evidence type="ECO:0000256" key="5">
    <source>
        <dbReference type="ARBA" id="ARBA00022771"/>
    </source>
</evidence>
<dbReference type="FunFam" id="3.30.160.60:FF:001370">
    <property type="entry name" value="Zinc finger protein"/>
    <property type="match status" value="1"/>
</dbReference>
<accession>A0AAV8WH03</accession>
<dbReference type="FunFam" id="3.30.160.60:FF:000100">
    <property type="entry name" value="Zinc finger 45-like"/>
    <property type="match status" value="1"/>
</dbReference>
<keyword evidence="3" id="KW-0479">Metal-binding</keyword>
<dbReference type="InterPro" id="IPR036236">
    <property type="entry name" value="Znf_C2H2_sf"/>
</dbReference>
<evidence type="ECO:0000256" key="2">
    <source>
        <dbReference type="ARBA" id="ARBA00006991"/>
    </source>
</evidence>
<sequence>MPSCAVTNCKNRTEKGYRVFRVPTGVNDTKRRQIWLDFIGRGDNLPAWACICEAHFDDSQFETKRADNRKLLKWNAIPNQKPSPTSTYIKTERLIEFETVCVSPPPIEMEAESFAATVKEEVEEDVPFISNLQFQRLTNELKACKRTISTLDKNMKQLTEKYENIFNADQVRFLKTGGHKGRKGTLWSDDTVGKALRLYMACGVKGYNEILRQNLPYPSIRTLQYRMQRGLECKAPSDQPIEKEQKAEHDEVSTEEQSLIFEVITDNQENALKVECQTDDLGADNSDTKVAADLVKSVTALLKSRRVTYSCPLCKKTLPNKHRFMQHRRICQKYTLHNCEVCDQQFSSVSKRDYHMKMKHGNSFIKVNCTVCGQAFDSLSARSTHMRTKHGNVKFTCDVCDTDFKTAKCLSYHRKTKHSDKEFVCEICSKAFHFKVMLNTHMESHNRNIKNSFLEICPKCGKGFHSRCSFFYHMKIHRGVQDYVCSYCGHKFYNNSALTRHSRMHTGEKPYKCEMCGKDFRSTTNLKNHQRTHTGERPYPCKYCDKSFMFPFNCKLHMTSHSGDIPCGLCKRSFIDEEVLRLHLKFKHKVKEGKMKTEDSG</sequence>
<evidence type="ECO:0000313" key="16">
    <source>
        <dbReference type="EMBL" id="KAJ8925016.1"/>
    </source>
</evidence>
<keyword evidence="13" id="KW-0175">Coiled coil</keyword>
<dbReference type="PROSITE" id="PS50157">
    <property type="entry name" value="ZINC_FINGER_C2H2_2"/>
    <property type="match status" value="8"/>
</dbReference>
<feature type="domain" description="C2H2-type" evidence="14">
    <location>
        <begin position="423"/>
        <end position="450"/>
    </location>
</feature>
<keyword evidence="9" id="KW-0804">Transcription</keyword>
<evidence type="ECO:0000256" key="1">
    <source>
        <dbReference type="ARBA" id="ARBA00004123"/>
    </source>
</evidence>
<evidence type="ECO:0000256" key="12">
    <source>
        <dbReference type="PROSITE-ProRule" id="PRU00309"/>
    </source>
</evidence>
<keyword evidence="6" id="KW-0862">Zinc</keyword>
<gene>
    <name evidence="16" type="ORF">NQ315_001182</name>
</gene>
<keyword evidence="7" id="KW-0805">Transcription regulation</keyword>
<comment type="caution">
    <text evidence="16">The sequence shown here is derived from an EMBL/GenBank/DDBJ whole genome shotgun (WGS) entry which is preliminary data.</text>
</comment>
<dbReference type="PANTHER" id="PTHR24399">
    <property type="entry name" value="ZINC FINGER AND BTB DOMAIN-CONTAINING"/>
    <property type="match status" value="1"/>
</dbReference>
<dbReference type="GO" id="GO:0001227">
    <property type="term" value="F:DNA-binding transcription repressor activity, RNA polymerase II-specific"/>
    <property type="evidence" value="ECO:0007669"/>
    <property type="project" value="TreeGrafter"/>
</dbReference>
<keyword evidence="10" id="KW-0539">Nucleus</keyword>
<dbReference type="GO" id="GO:0008270">
    <property type="term" value="F:zinc ion binding"/>
    <property type="evidence" value="ECO:0007669"/>
    <property type="project" value="UniProtKB-KW"/>
</dbReference>
<dbReference type="GO" id="GO:0000978">
    <property type="term" value="F:RNA polymerase II cis-regulatory region sequence-specific DNA binding"/>
    <property type="evidence" value="ECO:0007669"/>
    <property type="project" value="TreeGrafter"/>
</dbReference>
<evidence type="ECO:0000256" key="10">
    <source>
        <dbReference type="ARBA" id="ARBA00023242"/>
    </source>
</evidence>
<dbReference type="SMART" id="SM00980">
    <property type="entry name" value="THAP"/>
    <property type="match status" value="1"/>
</dbReference>
<feature type="domain" description="C2H2-type" evidence="14">
    <location>
        <begin position="395"/>
        <end position="423"/>
    </location>
</feature>
<feature type="domain" description="C2H2-type" evidence="14">
    <location>
        <begin position="455"/>
        <end position="482"/>
    </location>
</feature>
<keyword evidence="5 11" id="KW-0863">Zinc-finger</keyword>
<reference evidence="16 17" key="1">
    <citation type="journal article" date="2023" name="Insect Mol. Biol.">
        <title>Genome sequencing provides insights into the evolution of gene families encoding plant cell wall-degrading enzymes in longhorned beetles.</title>
        <authorList>
            <person name="Shin N.R."/>
            <person name="Okamura Y."/>
            <person name="Kirsch R."/>
            <person name="Pauchet Y."/>
        </authorList>
    </citation>
    <scope>NUCLEOTIDE SEQUENCE [LARGE SCALE GENOMIC DNA]</scope>
    <source>
        <strain evidence="16">EAD_L_NR</strain>
    </source>
</reference>
<comment type="subcellular location">
    <subcellularLocation>
        <location evidence="1">Nucleus</location>
    </subcellularLocation>
</comment>
<feature type="domain" description="C2H2-type" evidence="14">
    <location>
        <begin position="565"/>
        <end position="593"/>
    </location>
</feature>
<name>A0AAV8WH03_9CUCU</name>
<dbReference type="SUPFAM" id="SSF57667">
    <property type="entry name" value="beta-beta-alpha zinc fingers"/>
    <property type="match status" value="5"/>
</dbReference>
<dbReference type="PANTHER" id="PTHR24399:SF23">
    <property type="entry name" value="C2H2-TYPE DOMAIN-CONTAINING PROTEIN"/>
    <property type="match status" value="1"/>
</dbReference>
<dbReference type="InterPro" id="IPR006612">
    <property type="entry name" value="THAP_Znf"/>
</dbReference>
<evidence type="ECO:0000256" key="13">
    <source>
        <dbReference type="SAM" id="Coils"/>
    </source>
</evidence>
<dbReference type="Gene3D" id="3.30.160.60">
    <property type="entry name" value="Classic Zinc Finger"/>
    <property type="match status" value="6"/>
</dbReference>
<dbReference type="SMART" id="SM00355">
    <property type="entry name" value="ZnF_C2H2"/>
    <property type="match status" value="10"/>
</dbReference>
<dbReference type="PROSITE" id="PS50950">
    <property type="entry name" value="ZF_THAP"/>
    <property type="match status" value="1"/>
</dbReference>
<evidence type="ECO:0000256" key="11">
    <source>
        <dbReference type="PROSITE-ProRule" id="PRU00042"/>
    </source>
</evidence>
<feature type="domain" description="C2H2-type" evidence="14">
    <location>
        <begin position="511"/>
        <end position="538"/>
    </location>
</feature>
<dbReference type="GO" id="GO:0005654">
    <property type="term" value="C:nucleoplasm"/>
    <property type="evidence" value="ECO:0007669"/>
    <property type="project" value="TreeGrafter"/>
</dbReference>
<organism evidence="16 17">
    <name type="scientific">Exocentrus adspersus</name>
    <dbReference type="NCBI Taxonomy" id="1586481"/>
    <lineage>
        <taxon>Eukaryota</taxon>
        <taxon>Metazoa</taxon>
        <taxon>Ecdysozoa</taxon>
        <taxon>Arthropoda</taxon>
        <taxon>Hexapoda</taxon>
        <taxon>Insecta</taxon>
        <taxon>Pterygota</taxon>
        <taxon>Neoptera</taxon>
        <taxon>Endopterygota</taxon>
        <taxon>Coleoptera</taxon>
        <taxon>Polyphaga</taxon>
        <taxon>Cucujiformia</taxon>
        <taxon>Chrysomeloidea</taxon>
        <taxon>Cerambycidae</taxon>
        <taxon>Lamiinae</taxon>
        <taxon>Acanthocinini</taxon>
        <taxon>Exocentrus</taxon>
    </lineage>
</organism>
<keyword evidence="17" id="KW-1185">Reference proteome</keyword>
<evidence type="ECO:0000256" key="6">
    <source>
        <dbReference type="ARBA" id="ARBA00022833"/>
    </source>
</evidence>
<proteinExistence type="inferred from homology"/>
<evidence type="ECO:0000256" key="4">
    <source>
        <dbReference type="ARBA" id="ARBA00022737"/>
    </source>
</evidence>
<keyword evidence="8 12" id="KW-0238">DNA-binding</keyword>
<feature type="domain" description="C2H2-type" evidence="14">
    <location>
        <begin position="539"/>
        <end position="566"/>
    </location>
</feature>
<dbReference type="EMBL" id="JANEYG010000002">
    <property type="protein sequence ID" value="KAJ8925016.1"/>
    <property type="molecule type" value="Genomic_DNA"/>
</dbReference>
<dbReference type="FunFam" id="3.30.160.60:FF:001534">
    <property type="entry name" value="zinc finger protein 227 isoform X1"/>
    <property type="match status" value="1"/>
</dbReference>
<protein>
    <submittedName>
        <fullName evidence="16">Uncharacterized protein</fullName>
    </submittedName>
</protein>
<feature type="domain" description="C2H2-type" evidence="14">
    <location>
        <begin position="483"/>
        <end position="510"/>
    </location>
</feature>
<feature type="domain" description="C2H2-type" evidence="14">
    <location>
        <begin position="367"/>
        <end position="395"/>
    </location>
</feature>
<dbReference type="PROSITE" id="PS00028">
    <property type="entry name" value="ZINC_FINGER_C2H2_1"/>
    <property type="match status" value="8"/>
</dbReference>
<evidence type="ECO:0000313" key="17">
    <source>
        <dbReference type="Proteomes" id="UP001159042"/>
    </source>
</evidence>